<evidence type="ECO:0000313" key="1">
    <source>
        <dbReference type="EMBL" id="MCW8679010.1"/>
    </source>
</evidence>
<dbReference type="EMBL" id="JAPHJC010000118">
    <property type="protein sequence ID" value="MCW8679010.1"/>
    <property type="molecule type" value="Genomic_DNA"/>
</dbReference>
<reference evidence="2" key="1">
    <citation type="submission" date="2022-11" db="EMBL/GenBank/DDBJ databases">
        <title>Streptococcus macedonicus and Acinetobacter baumannii: co-inhabitants of the cheese production environment.</title>
        <authorList>
            <person name="Johnson J."/>
            <person name="Curtin C."/>
            <person name="Waite-Cusic J."/>
        </authorList>
    </citation>
    <scope>NUCLEOTIDE SEQUENCE [LARGE SCALE GENOMIC DNA]</scope>
    <source>
        <strain evidence="2">E28</strain>
    </source>
</reference>
<dbReference type="Proteomes" id="UP001209889">
    <property type="component" value="Unassembled WGS sequence"/>
</dbReference>
<evidence type="ECO:0000313" key="2">
    <source>
        <dbReference type="Proteomes" id="UP001209889"/>
    </source>
</evidence>
<feature type="non-terminal residue" evidence="1">
    <location>
        <position position="287"/>
    </location>
</feature>
<reference evidence="2" key="2">
    <citation type="submission" date="2023-07" db="EMBL/GenBank/DDBJ databases">
        <title>Streptococcus macedonicus and Acinetobacter baumannii: co-inhabitants of the cheese production environment.</title>
        <authorList>
            <person name="Johnson J."/>
            <person name="Curtin C."/>
            <person name="Waite-Cusic J."/>
        </authorList>
    </citation>
    <scope>NUCLEOTIDE SEQUENCE [LARGE SCALE GENOMIC DNA]</scope>
    <source>
        <strain evidence="2">E28</strain>
    </source>
</reference>
<proteinExistence type="predicted"/>
<name>A0ABT3PGX7_STRMC</name>
<protein>
    <submittedName>
        <fullName evidence="1">AAA family ATPase</fullName>
    </submittedName>
</protein>
<organism evidence="1 2">
    <name type="scientific">Streptococcus macedonicus</name>
    <name type="common">Streptococcus gallolyticus macedonicus</name>
    <dbReference type="NCBI Taxonomy" id="59310"/>
    <lineage>
        <taxon>Bacteria</taxon>
        <taxon>Bacillati</taxon>
        <taxon>Bacillota</taxon>
        <taxon>Bacilli</taxon>
        <taxon>Lactobacillales</taxon>
        <taxon>Streptococcaceae</taxon>
        <taxon>Streptococcus</taxon>
    </lineage>
</organism>
<sequence>MNGTTTLTKEDKERAKQLKKALKASTQNTIKYTSLFEDGLMHIVDEEYSKTWELGDTNYITADEDEKLDIIDYYVEALNGLDSDNTYQLLIINRPVPSTLLNQITYELESDDRDVYRQEYNDMITSRFATDQNNFNVEKFITVSTSARDRKQAYRKLNDVENNFSKQFQVIDIPFTPLTGTERLNIFADLLRGNPYLNVDYKDVRISGLTTKSFVAPGRIWFQQDQFMMDKKYCKVLFARSFPAFLNDRLIKSITDIGIELAITIHAKPYDPADAVQKINTAEAGVK</sequence>
<keyword evidence="2" id="KW-1185">Reference proteome</keyword>
<gene>
    <name evidence="1" type="ORF">OQH01_11180</name>
</gene>
<accession>A0ABT3PGX7</accession>
<comment type="caution">
    <text evidence="1">The sequence shown here is derived from an EMBL/GenBank/DDBJ whole genome shotgun (WGS) entry which is preliminary data.</text>
</comment>